<protein>
    <submittedName>
        <fullName evidence="1">Uncharacterized protein</fullName>
    </submittedName>
</protein>
<keyword evidence="2" id="KW-1185">Reference proteome</keyword>
<name>A0A1L9R9V5_ASPWE</name>
<proteinExistence type="predicted"/>
<gene>
    <name evidence="1" type="ORF">ASPWEDRAFT_117592</name>
</gene>
<dbReference type="RefSeq" id="XP_040685381.1">
    <property type="nucleotide sequence ID" value="XM_040828751.1"/>
</dbReference>
<evidence type="ECO:0000313" key="1">
    <source>
        <dbReference type="EMBL" id="OJJ31704.1"/>
    </source>
</evidence>
<dbReference type="EMBL" id="KV878215">
    <property type="protein sequence ID" value="OJJ31704.1"/>
    <property type="molecule type" value="Genomic_DNA"/>
</dbReference>
<accession>A0A1L9R9V5</accession>
<organism evidence="1 2">
    <name type="scientific">Aspergillus wentii DTO 134E9</name>
    <dbReference type="NCBI Taxonomy" id="1073089"/>
    <lineage>
        <taxon>Eukaryota</taxon>
        <taxon>Fungi</taxon>
        <taxon>Dikarya</taxon>
        <taxon>Ascomycota</taxon>
        <taxon>Pezizomycotina</taxon>
        <taxon>Eurotiomycetes</taxon>
        <taxon>Eurotiomycetidae</taxon>
        <taxon>Eurotiales</taxon>
        <taxon>Aspergillaceae</taxon>
        <taxon>Aspergillus</taxon>
        <taxon>Aspergillus subgen. Cremei</taxon>
    </lineage>
</organism>
<dbReference type="OrthoDB" id="3204049at2759"/>
<dbReference type="VEuPathDB" id="FungiDB:ASPWEDRAFT_117592"/>
<evidence type="ECO:0000313" key="2">
    <source>
        <dbReference type="Proteomes" id="UP000184383"/>
    </source>
</evidence>
<dbReference type="Proteomes" id="UP000184383">
    <property type="component" value="Unassembled WGS sequence"/>
</dbReference>
<sequence>MHLDHKIPWTTASSHFSLIHNNPKFTPHRTGLFPRNRPAQSNDLNHFIRVVVATIREFSNTQRSKATSTTSVSGKLFSDTLLFYPERKYGLGEYETSSALHNPLSEKHQHVEYWIERAGGSERPVEELGYSSGDGDLSDAVKMLVILAANTDKDDESREVAIEAFSVLLTLSRHPKVPLHQLKAIHWGHAFGVGLVGDFALDAYLLLNLVDAVLSRSRIENTLKKEVSILEMDSFRHFANNALPDYDYPTQNVPHRAFWNPLGVTDGWAYEQIEAVDPLTCEDPDVLGKLKEYLKLCFALVYVYDALLVEWHGEEEADAHWKEVMVGFLGVCGCNRDWDRLEVV</sequence>
<reference evidence="2" key="1">
    <citation type="journal article" date="2017" name="Genome Biol.">
        <title>Comparative genomics reveals high biological diversity and specific adaptations in the industrially and medically important fungal genus Aspergillus.</title>
        <authorList>
            <person name="de Vries R.P."/>
            <person name="Riley R."/>
            <person name="Wiebenga A."/>
            <person name="Aguilar-Osorio G."/>
            <person name="Amillis S."/>
            <person name="Uchima C.A."/>
            <person name="Anderluh G."/>
            <person name="Asadollahi M."/>
            <person name="Askin M."/>
            <person name="Barry K."/>
            <person name="Battaglia E."/>
            <person name="Bayram O."/>
            <person name="Benocci T."/>
            <person name="Braus-Stromeyer S.A."/>
            <person name="Caldana C."/>
            <person name="Canovas D."/>
            <person name="Cerqueira G.C."/>
            <person name="Chen F."/>
            <person name="Chen W."/>
            <person name="Choi C."/>
            <person name="Clum A."/>
            <person name="Dos Santos R.A."/>
            <person name="Damasio A.R."/>
            <person name="Diallinas G."/>
            <person name="Emri T."/>
            <person name="Fekete E."/>
            <person name="Flipphi M."/>
            <person name="Freyberg S."/>
            <person name="Gallo A."/>
            <person name="Gournas C."/>
            <person name="Habgood R."/>
            <person name="Hainaut M."/>
            <person name="Harispe M.L."/>
            <person name="Henrissat B."/>
            <person name="Hilden K.S."/>
            <person name="Hope R."/>
            <person name="Hossain A."/>
            <person name="Karabika E."/>
            <person name="Karaffa L."/>
            <person name="Karanyi Z."/>
            <person name="Krasevec N."/>
            <person name="Kuo A."/>
            <person name="Kusch H."/>
            <person name="LaButti K."/>
            <person name="Lagendijk E.L."/>
            <person name="Lapidus A."/>
            <person name="Levasseur A."/>
            <person name="Lindquist E."/>
            <person name="Lipzen A."/>
            <person name="Logrieco A.F."/>
            <person name="MacCabe A."/>
            <person name="Maekelae M.R."/>
            <person name="Malavazi I."/>
            <person name="Melin P."/>
            <person name="Meyer V."/>
            <person name="Mielnichuk N."/>
            <person name="Miskei M."/>
            <person name="Molnar A.P."/>
            <person name="Mule G."/>
            <person name="Ngan C.Y."/>
            <person name="Orejas M."/>
            <person name="Orosz E."/>
            <person name="Ouedraogo J.P."/>
            <person name="Overkamp K.M."/>
            <person name="Park H.-S."/>
            <person name="Perrone G."/>
            <person name="Piumi F."/>
            <person name="Punt P.J."/>
            <person name="Ram A.F."/>
            <person name="Ramon A."/>
            <person name="Rauscher S."/>
            <person name="Record E."/>
            <person name="Riano-Pachon D.M."/>
            <person name="Robert V."/>
            <person name="Roehrig J."/>
            <person name="Ruller R."/>
            <person name="Salamov A."/>
            <person name="Salih N.S."/>
            <person name="Samson R.A."/>
            <person name="Sandor E."/>
            <person name="Sanguinetti M."/>
            <person name="Schuetze T."/>
            <person name="Sepcic K."/>
            <person name="Shelest E."/>
            <person name="Sherlock G."/>
            <person name="Sophianopoulou V."/>
            <person name="Squina F.M."/>
            <person name="Sun H."/>
            <person name="Susca A."/>
            <person name="Todd R.B."/>
            <person name="Tsang A."/>
            <person name="Unkles S.E."/>
            <person name="van de Wiele N."/>
            <person name="van Rossen-Uffink D."/>
            <person name="Oliveira J.V."/>
            <person name="Vesth T.C."/>
            <person name="Visser J."/>
            <person name="Yu J.-H."/>
            <person name="Zhou M."/>
            <person name="Andersen M.R."/>
            <person name="Archer D.B."/>
            <person name="Baker S.E."/>
            <person name="Benoit I."/>
            <person name="Brakhage A.A."/>
            <person name="Braus G.H."/>
            <person name="Fischer R."/>
            <person name="Frisvad J.C."/>
            <person name="Goldman G.H."/>
            <person name="Houbraken J."/>
            <person name="Oakley B."/>
            <person name="Pocsi I."/>
            <person name="Scazzocchio C."/>
            <person name="Seiboth B."/>
            <person name="vanKuyk P.A."/>
            <person name="Wortman J."/>
            <person name="Dyer P.S."/>
            <person name="Grigoriev I.V."/>
        </authorList>
    </citation>
    <scope>NUCLEOTIDE SEQUENCE [LARGE SCALE GENOMIC DNA]</scope>
    <source>
        <strain evidence="2">DTO 134E9</strain>
    </source>
</reference>
<dbReference type="AlphaFoldDB" id="A0A1L9R9V5"/>
<dbReference type="GeneID" id="63744599"/>